<dbReference type="OrthoDB" id="516973at2"/>
<dbReference type="AlphaFoldDB" id="A0A1I1A8Y6"/>
<keyword evidence="2" id="KW-0430">Lectin</keyword>
<dbReference type="Gene3D" id="2.90.10.10">
    <property type="entry name" value="Bulb-type lectin domain"/>
    <property type="match status" value="1"/>
</dbReference>
<feature type="domain" description="Bulb-type lectin" evidence="1">
    <location>
        <begin position="1"/>
        <end position="86"/>
    </location>
</feature>
<evidence type="ECO:0000313" key="3">
    <source>
        <dbReference type="Proteomes" id="UP000199012"/>
    </source>
</evidence>
<protein>
    <submittedName>
        <fullName evidence="2">D-mannose binding lectin</fullName>
    </submittedName>
</protein>
<reference evidence="2 3" key="1">
    <citation type="submission" date="2016-10" db="EMBL/GenBank/DDBJ databases">
        <authorList>
            <person name="de Groot N.N."/>
        </authorList>
    </citation>
    <scope>NUCLEOTIDE SEQUENCE [LARGE SCALE GENOMIC DNA]</scope>
    <source>
        <strain evidence="2 3">CGMCC 4.6945</strain>
    </source>
</reference>
<dbReference type="SUPFAM" id="SSF51110">
    <property type="entry name" value="alpha-D-mannose-specific plant lectins"/>
    <property type="match status" value="1"/>
</dbReference>
<evidence type="ECO:0000259" key="1">
    <source>
        <dbReference type="PROSITE" id="PS50927"/>
    </source>
</evidence>
<accession>A0A1I1A8Y6</accession>
<sequence>MQGDGNLVLTLDGRPYWQSGTAGHPGAYAVLQRDGNVVVYDAAGRTPLWQSATSVPSGHEMLLVLEGGGWLVLFDDTANFSSVVVEGRYCGC</sequence>
<proteinExistence type="predicted"/>
<keyword evidence="3" id="KW-1185">Reference proteome</keyword>
<dbReference type="GO" id="GO:0030246">
    <property type="term" value="F:carbohydrate binding"/>
    <property type="evidence" value="ECO:0007669"/>
    <property type="project" value="UniProtKB-KW"/>
</dbReference>
<dbReference type="EMBL" id="FOKA01000015">
    <property type="protein sequence ID" value="SFB32930.1"/>
    <property type="molecule type" value="Genomic_DNA"/>
</dbReference>
<dbReference type="RefSeq" id="WP_090034152.1">
    <property type="nucleotide sequence ID" value="NZ_BONM01000018.1"/>
</dbReference>
<dbReference type="InterPro" id="IPR036426">
    <property type="entry name" value="Bulb-type_lectin_dom_sf"/>
</dbReference>
<name>A0A1I1A8Y6_9CELL</name>
<evidence type="ECO:0000313" key="2">
    <source>
        <dbReference type="EMBL" id="SFB32930.1"/>
    </source>
</evidence>
<dbReference type="InterPro" id="IPR001480">
    <property type="entry name" value="Bulb-type_lectin_dom"/>
</dbReference>
<gene>
    <name evidence="2" type="ORF">SAMN05421867_11521</name>
</gene>
<dbReference type="PROSITE" id="PS50927">
    <property type="entry name" value="BULB_LECTIN"/>
    <property type="match status" value="1"/>
</dbReference>
<organism evidence="2 3">
    <name type="scientific">Cellulomonas marina</name>
    <dbReference type="NCBI Taxonomy" id="988821"/>
    <lineage>
        <taxon>Bacteria</taxon>
        <taxon>Bacillati</taxon>
        <taxon>Actinomycetota</taxon>
        <taxon>Actinomycetes</taxon>
        <taxon>Micrococcales</taxon>
        <taxon>Cellulomonadaceae</taxon>
        <taxon>Cellulomonas</taxon>
    </lineage>
</organism>
<dbReference type="STRING" id="988821.SAMN05421867_11521"/>
<dbReference type="Proteomes" id="UP000199012">
    <property type="component" value="Unassembled WGS sequence"/>
</dbReference>